<reference evidence="5" key="1">
    <citation type="submission" date="2022-04" db="EMBL/GenBank/DDBJ databases">
        <title>Carnegiea gigantea Genome sequencing and assembly v2.</title>
        <authorList>
            <person name="Copetti D."/>
            <person name="Sanderson M.J."/>
            <person name="Burquez A."/>
            <person name="Wojciechowski M.F."/>
        </authorList>
    </citation>
    <scope>NUCLEOTIDE SEQUENCE</scope>
    <source>
        <strain evidence="5">SGP5-SGP5p</strain>
        <tissue evidence="5">Aerial part</tissue>
    </source>
</reference>
<dbReference type="Pfam" id="PF10509">
    <property type="entry name" value="GalKase_gal_bdg"/>
    <property type="match status" value="1"/>
</dbReference>
<dbReference type="Pfam" id="PF00288">
    <property type="entry name" value="GHMP_kinases_N"/>
    <property type="match status" value="1"/>
</dbReference>
<dbReference type="InterPro" id="IPR020568">
    <property type="entry name" value="Ribosomal_Su5_D2-typ_SF"/>
</dbReference>
<dbReference type="AlphaFoldDB" id="A0A9Q1QP91"/>
<accession>A0A9Q1QP91</accession>
<feature type="domain" description="GHMP kinase N-terminal" evidence="3">
    <location>
        <begin position="522"/>
        <end position="610"/>
    </location>
</feature>
<evidence type="ECO:0000256" key="2">
    <source>
        <dbReference type="ARBA" id="ARBA00022840"/>
    </source>
</evidence>
<dbReference type="InterPro" id="IPR006204">
    <property type="entry name" value="GHMP_kinase_N_dom"/>
</dbReference>
<gene>
    <name evidence="5" type="ORF">Cgig2_011362</name>
</gene>
<dbReference type="FunFam" id="3.30.70.890:FF:000008">
    <property type="entry name" value="L-arabinokinase"/>
    <property type="match status" value="1"/>
</dbReference>
<dbReference type="InterPro" id="IPR019539">
    <property type="entry name" value="GalKase_N"/>
</dbReference>
<dbReference type="InterPro" id="IPR053205">
    <property type="entry name" value="GHMP_kinase_L-arabinokinase"/>
</dbReference>
<evidence type="ECO:0000259" key="3">
    <source>
        <dbReference type="Pfam" id="PF00288"/>
    </source>
</evidence>
<dbReference type="SUPFAM" id="SSF55060">
    <property type="entry name" value="GHMP Kinase, C-terminal domain"/>
    <property type="match status" value="1"/>
</dbReference>
<dbReference type="Gene3D" id="3.30.230.10">
    <property type="match status" value="1"/>
</dbReference>
<dbReference type="EMBL" id="JAKOGI010000027">
    <property type="protein sequence ID" value="KAJ8448741.1"/>
    <property type="molecule type" value="Genomic_DNA"/>
</dbReference>
<feature type="domain" description="Galactokinase N-terminal" evidence="4">
    <location>
        <begin position="401"/>
        <end position="445"/>
    </location>
</feature>
<dbReference type="PANTHER" id="PTHR38134">
    <property type="entry name" value="SLR1395 PROTEIN"/>
    <property type="match status" value="1"/>
</dbReference>
<protein>
    <recommendedName>
        <fullName evidence="7">L-arabinokinase</fullName>
    </recommendedName>
</protein>
<evidence type="ECO:0000259" key="4">
    <source>
        <dbReference type="Pfam" id="PF10509"/>
    </source>
</evidence>
<dbReference type="Pfam" id="PF13528">
    <property type="entry name" value="Glyco_trans_1_3"/>
    <property type="match status" value="1"/>
</dbReference>
<dbReference type="Gene3D" id="3.40.50.2000">
    <property type="entry name" value="Glycogen Phosphorylase B"/>
    <property type="match status" value="1"/>
</dbReference>
<dbReference type="Gene3D" id="3.30.70.890">
    <property type="entry name" value="GHMP kinase, C-terminal domain"/>
    <property type="match status" value="1"/>
</dbReference>
<evidence type="ECO:0008006" key="7">
    <source>
        <dbReference type="Google" id="ProtNLM"/>
    </source>
</evidence>
<dbReference type="SUPFAM" id="SSF54211">
    <property type="entry name" value="Ribosomal protein S5 domain 2-like"/>
    <property type="match status" value="1"/>
</dbReference>
<proteinExistence type="predicted"/>
<dbReference type="PANTHER" id="PTHR38134:SF2">
    <property type="entry name" value="GALACTOKINASE"/>
    <property type="match status" value="1"/>
</dbReference>
<dbReference type="Proteomes" id="UP001153076">
    <property type="component" value="Unassembled WGS sequence"/>
</dbReference>
<dbReference type="InterPro" id="IPR014721">
    <property type="entry name" value="Ribsml_uS5_D2-typ_fold_subgr"/>
</dbReference>
<evidence type="ECO:0000313" key="6">
    <source>
        <dbReference type="Proteomes" id="UP001153076"/>
    </source>
</evidence>
<dbReference type="InterPro" id="IPR036554">
    <property type="entry name" value="GHMP_kinase_C_sf"/>
</dbReference>
<comment type="caution">
    <text evidence="5">The sequence shown here is derived from an EMBL/GenBank/DDBJ whole genome shotgun (WGS) entry which is preliminary data.</text>
</comment>
<sequence length="901" mass="99310">MRIEKEGEDVSAPPRHLVFAYYVTGHGFGHATRVVEVVRHLILAGHDVHVVSAAPDFVYTSEIQSPRLHIRKVLLDCGAVQADALTVDRLASLEKYHETAVVPRESILRTEVEWLNSIKADLVVSDVVPVACRAAADAGIPCVCVTNFRYKVFDGFKTTLWGYFTASWDFIYAEYVMAAGHHHRSIVWQIAEDYSHAEFLIRLPGYCPMPAFRDVIDVPLVVRRLHKSRKEVRKELGVDDDVKLLILNFGGQPSGWKLREDFLPPGWRCLIAARILQDAAIGKNYVSDKFSGARRLRDAIILGYQLQRIPGRDPDLSIPEWYTNAQNELGRRSGSPKRADNGEIDDSRSSYLEDFEILHGDLHDLPDTKSFLSSLAELAAAKPENDAKYQARELKAAAAFFNWEEEIFVARAPGRLDVMGGIADYSGSLVLQMPIREACHVALQKTHPSKHRLWKHAQARQQDKGQGPTPVLQIVSFGAELSNRGPTFDMDLSDFMDGDQPISYEKARKYFSRDPSQKWAAYVAGTILVLMTELGVRFENGISMLVSSAVPEGKGVSSSASVEVASMSAVAAAHGLNISPRDLALLCQKVENHIVGAPCGVMDQMASACGEPYKLLAMICQPAEVLGLVEIPAHIRFWGIDSGIRHSVGGADYGSVRVGAFMGREMIKASASETLSNSQASNDMTSASDIDENTSELIGAEANLDYLCNLTPHRYEAAYANILPERIDGETFLEKYRDHKDPVTVLDPKRSYAVRAATKHPIYENFRVKAFKALLTSTASDDQLTALGELLYQCHYSYDACGLGSDGTDRIVQLVQEMQHGKSSQAEDTALYGAKITGGGSGGTVCIIGRNSMKSSQQILQIQQRYKAATGYKPLLFEGSSPGAGMFGYLKLRLQSSLKRD</sequence>
<dbReference type="OrthoDB" id="1684102at2759"/>
<dbReference type="PRINTS" id="PR00959">
    <property type="entry name" value="MEVGALKINASE"/>
</dbReference>
<keyword evidence="6" id="KW-1185">Reference proteome</keyword>
<dbReference type="GO" id="GO:0005975">
    <property type="term" value="P:carbohydrate metabolic process"/>
    <property type="evidence" value="ECO:0007669"/>
    <property type="project" value="UniProtKB-ARBA"/>
</dbReference>
<dbReference type="FunFam" id="3.40.50.2000:FF:000140">
    <property type="entry name" value="L-arabinokinase"/>
    <property type="match status" value="1"/>
</dbReference>
<dbReference type="FunFam" id="3.30.230.10:FF:000037">
    <property type="entry name" value="L-arabinokinase"/>
    <property type="match status" value="1"/>
</dbReference>
<keyword evidence="1" id="KW-0547">Nucleotide-binding</keyword>
<evidence type="ECO:0000313" key="5">
    <source>
        <dbReference type="EMBL" id="KAJ8448741.1"/>
    </source>
</evidence>
<organism evidence="5 6">
    <name type="scientific">Carnegiea gigantea</name>
    <dbReference type="NCBI Taxonomy" id="171969"/>
    <lineage>
        <taxon>Eukaryota</taxon>
        <taxon>Viridiplantae</taxon>
        <taxon>Streptophyta</taxon>
        <taxon>Embryophyta</taxon>
        <taxon>Tracheophyta</taxon>
        <taxon>Spermatophyta</taxon>
        <taxon>Magnoliopsida</taxon>
        <taxon>eudicotyledons</taxon>
        <taxon>Gunneridae</taxon>
        <taxon>Pentapetalae</taxon>
        <taxon>Caryophyllales</taxon>
        <taxon>Cactineae</taxon>
        <taxon>Cactaceae</taxon>
        <taxon>Cactoideae</taxon>
        <taxon>Echinocereeae</taxon>
        <taxon>Carnegiea</taxon>
    </lineage>
</organism>
<keyword evidence="2" id="KW-0067">ATP-binding</keyword>
<dbReference type="SUPFAM" id="SSF53756">
    <property type="entry name" value="UDP-Glycosyltransferase/glycogen phosphorylase"/>
    <property type="match status" value="1"/>
</dbReference>
<name>A0A9Q1QP91_9CARY</name>
<dbReference type="GO" id="GO:0005524">
    <property type="term" value="F:ATP binding"/>
    <property type="evidence" value="ECO:0007669"/>
    <property type="project" value="UniProtKB-KW"/>
</dbReference>
<evidence type="ECO:0000256" key="1">
    <source>
        <dbReference type="ARBA" id="ARBA00022741"/>
    </source>
</evidence>